<dbReference type="EC" id="2.4.1.16" evidence="2"/>
<evidence type="ECO:0000256" key="12">
    <source>
        <dbReference type="SAM" id="Phobius"/>
    </source>
</evidence>
<keyword evidence="6 12" id="KW-0812">Transmembrane</keyword>
<feature type="transmembrane region" description="Helical" evidence="12">
    <location>
        <begin position="991"/>
        <end position="1012"/>
    </location>
</feature>
<dbReference type="InterPro" id="IPR014876">
    <property type="entry name" value="DEK_C"/>
</dbReference>
<dbReference type="InterPro" id="IPR001609">
    <property type="entry name" value="Myosin_head_motor_dom-like"/>
</dbReference>
<evidence type="ECO:0000256" key="6">
    <source>
        <dbReference type="ARBA" id="ARBA00022692"/>
    </source>
</evidence>
<dbReference type="PANTHER" id="PTHR22914:SF13">
    <property type="entry name" value="CHITIN SYNTHASE"/>
    <property type="match status" value="1"/>
</dbReference>
<keyword evidence="9" id="KW-0325">Glycoprotein</keyword>
<name>A0A9P9D209_9HYPO</name>
<evidence type="ECO:0000256" key="9">
    <source>
        <dbReference type="ARBA" id="ARBA00023180"/>
    </source>
</evidence>
<comment type="caution">
    <text evidence="15">The sequence shown here is derived from an EMBL/GenBank/DDBJ whole genome shotgun (WGS) entry which is preliminary data.</text>
</comment>
<evidence type="ECO:0000259" key="13">
    <source>
        <dbReference type="PROSITE" id="PS50255"/>
    </source>
</evidence>
<evidence type="ECO:0000256" key="7">
    <source>
        <dbReference type="ARBA" id="ARBA00022989"/>
    </source>
</evidence>
<keyword evidence="3" id="KW-1003">Cell membrane</keyword>
<evidence type="ECO:0000256" key="8">
    <source>
        <dbReference type="ARBA" id="ARBA00023136"/>
    </source>
</evidence>
<dbReference type="SUPFAM" id="SSF52540">
    <property type="entry name" value="P-loop containing nucleoside triphosphate hydrolases"/>
    <property type="match status" value="1"/>
</dbReference>
<proteinExistence type="predicted"/>
<evidence type="ECO:0000313" key="15">
    <source>
        <dbReference type="EMBL" id="KAH7111158.1"/>
    </source>
</evidence>
<accession>A0A9P9D209</accession>
<dbReference type="FunFam" id="1.10.10.820:FF:000010">
    <property type="entry name" value="Chitin synthase 6"/>
    <property type="match status" value="1"/>
</dbReference>
<dbReference type="InterPro" id="IPR029044">
    <property type="entry name" value="Nucleotide-diphossugar_trans"/>
</dbReference>
<keyword evidence="8 12" id="KW-0472">Membrane</keyword>
<feature type="region of interest" description="Disordered" evidence="11">
    <location>
        <begin position="1564"/>
        <end position="1646"/>
    </location>
</feature>
<dbReference type="GO" id="GO:0006031">
    <property type="term" value="P:chitin biosynthetic process"/>
    <property type="evidence" value="ECO:0007669"/>
    <property type="project" value="TreeGrafter"/>
</dbReference>
<dbReference type="GO" id="GO:0031505">
    <property type="term" value="P:fungal-type cell wall organization"/>
    <property type="evidence" value="ECO:0007669"/>
    <property type="project" value="TreeGrafter"/>
</dbReference>
<dbReference type="InterPro" id="IPR001199">
    <property type="entry name" value="Cyt_B5-like_heme/steroid-bd"/>
</dbReference>
<dbReference type="EMBL" id="JAGMUU010000057">
    <property type="protein sequence ID" value="KAH7111158.1"/>
    <property type="molecule type" value="Genomic_DNA"/>
</dbReference>
<evidence type="ECO:0000256" key="11">
    <source>
        <dbReference type="SAM" id="MobiDB-lite"/>
    </source>
</evidence>
<dbReference type="OrthoDB" id="370884at2759"/>
<organism evidence="15 16">
    <name type="scientific">Dactylonectria estremocensis</name>
    <dbReference type="NCBI Taxonomy" id="1079267"/>
    <lineage>
        <taxon>Eukaryota</taxon>
        <taxon>Fungi</taxon>
        <taxon>Dikarya</taxon>
        <taxon>Ascomycota</taxon>
        <taxon>Pezizomycotina</taxon>
        <taxon>Sordariomycetes</taxon>
        <taxon>Hypocreomycetidae</taxon>
        <taxon>Hypocreales</taxon>
        <taxon>Nectriaceae</taxon>
        <taxon>Dactylonectria</taxon>
    </lineage>
</organism>
<dbReference type="GO" id="GO:0003774">
    <property type="term" value="F:cytoskeletal motor activity"/>
    <property type="evidence" value="ECO:0007669"/>
    <property type="project" value="InterPro"/>
</dbReference>
<feature type="compositionally biased region" description="Polar residues" evidence="11">
    <location>
        <begin position="1607"/>
        <end position="1619"/>
    </location>
</feature>
<dbReference type="InterPro" id="IPR004835">
    <property type="entry name" value="Chitin_synth"/>
</dbReference>
<dbReference type="PROSITE" id="PS51998">
    <property type="entry name" value="DEK_C"/>
    <property type="match status" value="1"/>
</dbReference>
<evidence type="ECO:0000259" key="14">
    <source>
        <dbReference type="PROSITE" id="PS51998"/>
    </source>
</evidence>
<dbReference type="SMART" id="SM00242">
    <property type="entry name" value="MYSc"/>
    <property type="match status" value="1"/>
</dbReference>
<evidence type="ECO:0000256" key="10">
    <source>
        <dbReference type="ARBA" id="ARBA00049510"/>
    </source>
</evidence>
<dbReference type="Pfam" id="PF03142">
    <property type="entry name" value="Chitin_synth_2"/>
    <property type="match status" value="1"/>
</dbReference>
<dbReference type="Pfam" id="PF00173">
    <property type="entry name" value="Cyt-b5"/>
    <property type="match status" value="1"/>
</dbReference>
<keyword evidence="7 12" id="KW-1133">Transmembrane helix</keyword>
<feature type="domain" description="Cytochrome b5 heme-binding" evidence="13">
    <location>
        <begin position="751"/>
        <end position="816"/>
    </location>
</feature>
<evidence type="ECO:0000256" key="4">
    <source>
        <dbReference type="ARBA" id="ARBA00022676"/>
    </source>
</evidence>
<feature type="domain" description="DEK-C" evidence="14">
    <location>
        <begin position="1659"/>
        <end position="1715"/>
    </location>
</feature>
<evidence type="ECO:0000256" key="3">
    <source>
        <dbReference type="ARBA" id="ARBA00022475"/>
    </source>
</evidence>
<dbReference type="InterPro" id="IPR036400">
    <property type="entry name" value="Cyt_B5-like_heme/steroid_sf"/>
</dbReference>
<dbReference type="PANTHER" id="PTHR22914">
    <property type="entry name" value="CHITIN SYNTHASE"/>
    <property type="match status" value="1"/>
</dbReference>
<feature type="transmembrane region" description="Helical" evidence="12">
    <location>
        <begin position="1410"/>
        <end position="1429"/>
    </location>
</feature>
<keyword evidence="16" id="KW-1185">Reference proteome</keyword>
<evidence type="ECO:0000256" key="1">
    <source>
        <dbReference type="ARBA" id="ARBA00004651"/>
    </source>
</evidence>
<feature type="compositionally biased region" description="Polar residues" evidence="11">
    <location>
        <begin position="1631"/>
        <end position="1646"/>
    </location>
</feature>
<comment type="subcellular location">
    <subcellularLocation>
        <location evidence="1">Cell membrane</location>
        <topology evidence="1">Multi-pass membrane protein</topology>
    </subcellularLocation>
</comment>
<dbReference type="InterPro" id="IPR027417">
    <property type="entry name" value="P-loop_NTPase"/>
</dbReference>
<keyword evidence="4" id="KW-0328">Glycosyltransferase</keyword>
<dbReference type="GO" id="GO:0005524">
    <property type="term" value="F:ATP binding"/>
    <property type="evidence" value="ECO:0007669"/>
    <property type="project" value="InterPro"/>
</dbReference>
<dbReference type="SUPFAM" id="SSF109715">
    <property type="entry name" value="DEK C-terminal domain"/>
    <property type="match status" value="1"/>
</dbReference>
<feature type="transmembrane region" description="Helical" evidence="12">
    <location>
        <begin position="1375"/>
        <end position="1398"/>
    </location>
</feature>
<gene>
    <name evidence="15" type="ORF">B0J13DRAFT_682144</name>
</gene>
<evidence type="ECO:0000256" key="2">
    <source>
        <dbReference type="ARBA" id="ARBA00012543"/>
    </source>
</evidence>
<feature type="transmembrane region" description="Helical" evidence="12">
    <location>
        <begin position="1436"/>
        <end position="1459"/>
    </location>
</feature>
<dbReference type="Gene3D" id="1.10.10.820">
    <property type="match status" value="1"/>
</dbReference>
<protein>
    <recommendedName>
        <fullName evidence="2">chitin synthase</fullName>
        <ecNumber evidence="2">2.4.1.16</ecNumber>
    </recommendedName>
</protein>
<dbReference type="GO" id="GO:0005886">
    <property type="term" value="C:plasma membrane"/>
    <property type="evidence" value="ECO:0007669"/>
    <property type="project" value="UniProtKB-SubCell"/>
</dbReference>
<dbReference type="GO" id="GO:0030428">
    <property type="term" value="C:cell septum"/>
    <property type="evidence" value="ECO:0007669"/>
    <property type="project" value="TreeGrafter"/>
</dbReference>
<feature type="transmembrane region" description="Helical" evidence="12">
    <location>
        <begin position="686"/>
        <end position="703"/>
    </location>
</feature>
<dbReference type="GO" id="GO:0004100">
    <property type="term" value="F:chitin synthase activity"/>
    <property type="evidence" value="ECO:0007669"/>
    <property type="project" value="UniProtKB-EC"/>
</dbReference>
<dbReference type="Gene3D" id="3.10.120.10">
    <property type="entry name" value="Cytochrome b5-like heme/steroid binding domain"/>
    <property type="match status" value="1"/>
</dbReference>
<evidence type="ECO:0000313" key="16">
    <source>
        <dbReference type="Proteomes" id="UP000717696"/>
    </source>
</evidence>
<feature type="transmembrane region" description="Helical" evidence="12">
    <location>
        <begin position="723"/>
        <end position="743"/>
    </location>
</feature>
<sequence length="1717" mass="192739">MTSRKSMYSMASEGLGSSHTAEVSTTGLLNTIHNIYLSSQPHELDASTSLVINTWLTAAQSGLTVDASLAARAWEHARGRAEDACVILGSLHHSSPSVLVPFLNTLPSSVPSSIYMSLEAVQPFLRCVTPYNHSAPRQIALGVTLTLDLSGAIAGASLALPHGGIDTDKGLLNVPSETGYRAFDVFYYLLASVSTPAEQEFLDLKSASSYTLLANSGTYEPPSYLVTAHDGAATDDFRQALKEIGIKGSAHRRLVSTLAALLKLGNTLDYATEYDELEEICEDVGGLLDIEPEVLMQQLSTEDRRALIGGVYEALLDWVISKANSSISGQILRTRDGDESVDGRSVRSLTSNEDTGDTVSITIIELPDPTTGKALAMRTIFDDSFGINAEMLEDGVWASPVGSFIIREMQQALAEVAPDLGIMSGLQGNNRRHKLEKREAILEKVALASEESNGFLKELLFPIQGEASLAALPAVDSAWSADTVCRQLRSWRLPEWANRKRHLGFTADFNFDEFVRRYGDLGCKDSTRDGIENWILEQGWINGETFIGKERIWIREGPWMEAENMLDTKPAHSLSSVGQDRFRSGFHVGYSTLDGRNDHLVHNHNFSQSNISQVTFSQNQNLGSVFTPSAMRNVSNPGDYGLGTKGDTHKGQVFYNEEHDFTGMLDPELAKDKKIETKELTFGRRAWVGFVWVLTFWIPSPALQHIGRMRRPDVRMAWREKLVLCLLVALINGAIVFWIIWFGKLLCPNSDKAWNKKELRTHMGDDDFWVSIHGKIYDITDWYKQQHSDTSIATTKTSMMDMAGMVLDDCFRPPLHMACQGLGIKETTQLNYNNTPEFPNAQHISGHYARDPRSALKNDDWYWTNFQTKIKEFYHGDLVWKESTVKTQGEDDSRMWARYGNQIYDLTDYFYTIEEQDGFAMYKFLTENVSNLWKDNPGQNIKPELDARIKDSSNNRTLKAEIQNSWLCIQRIAYKGITDFRDTPKCQVNNYFLLAFAVVVWGVIGVKFIAALRFGSKRRPSPQDKFVICQVPAFTEGEDSLRKALDSLTALHYENKRKLICIICDGIVVGQGNDRPTPKIVLDILGVDPRLDPPALPFKSVGTGPEQLNYGKVYSGLYEFEGKVVPYLVIVKVGKESEQSKARPGNRGKRDSQILLMSFLNRVHHRTPMSPLELEMFHQVNNIIGVDPELYEYLLMIDADTCVSEDSLNRLIAACTYNARIAGICGETALENDEKTWWTMIQVMSTLSLIILLKPLNPSLAAFTMYRLRAIDKGKPLIISDVVIKEYSVCDVDTLHKKNLLSLGKDRYLTTLMIKHFPTMSYMFIPDATCKTSAPESWSVLLSQRRRWINSTIHNLVELMQIKDLCGFCCFSMRFVVIVELCGTIMLPSTCAYLGYLIYLLSSKTGPTPYISLAMIAAVYGLQALVFIFRREWQHIGWMIIYILAFPIYSFILPIYSFWNQDNFSWGNTRIVLGEKGSKQIVAVGNEGFDPRSILLQQWDDYALANNFPGRRGEYQDNHYSFGEQYEMDEIKSIHSLRPQGSLLTGIPSRNPYTAPQFPALNSGRTSAIGYQDSPTQNRQPMLSMGTGLRNMRSQSPHGDSPGEWPSLNNARNQDNPSSGIGGRAPLVTTPGMNSGSQSPMPQVMWPQSSFDFQQGQSKPSDTSVRDSIRSVLNKVDINTVTKKEVRALVERHLQTELVGERHIFMDRQIDYELENM</sequence>
<keyword evidence="5" id="KW-0808">Transferase</keyword>
<comment type="catalytic activity">
    <reaction evidence="10">
        <text>[(1-&gt;4)-N-acetyl-beta-D-glucosaminyl](n) + UDP-N-acetyl-alpha-D-glucosamine = [(1-&gt;4)-N-acetyl-beta-D-glucosaminyl](n+1) + UDP + H(+)</text>
        <dbReference type="Rhea" id="RHEA:16637"/>
        <dbReference type="Rhea" id="RHEA-COMP:9593"/>
        <dbReference type="Rhea" id="RHEA-COMP:9595"/>
        <dbReference type="ChEBI" id="CHEBI:15378"/>
        <dbReference type="ChEBI" id="CHEBI:17029"/>
        <dbReference type="ChEBI" id="CHEBI:57705"/>
        <dbReference type="ChEBI" id="CHEBI:58223"/>
        <dbReference type="EC" id="2.4.1.16"/>
    </reaction>
    <physiologicalReaction direction="left-to-right" evidence="10">
        <dbReference type="Rhea" id="RHEA:16638"/>
    </physiologicalReaction>
</comment>
<dbReference type="Pfam" id="PF08766">
    <property type="entry name" value="DEK_C"/>
    <property type="match status" value="1"/>
</dbReference>
<dbReference type="Proteomes" id="UP000717696">
    <property type="component" value="Unassembled WGS sequence"/>
</dbReference>
<dbReference type="SUPFAM" id="SSF53448">
    <property type="entry name" value="Nucleotide-diphospho-sugar transferases"/>
    <property type="match status" value="1"/>
</dbReference>
<dbReference type="SUPFAM" id="SSF55856">
    <property type="entry name" value="Cytochrome b5-like heme/steroid binding domain"/>
    <property type="match status" value="1"/>
</dbReference>
<reference evidence="15" key="1">
    <citation type="journal article" date="2021" name="Nat. Commun.">
        <title>Genetic determinants of endophytism in the Arabidopsis root mycobiome.</title>
        <authorList>
            <person name="Mesny F."/>
            <person name="Miyauchi S."/>
            <person name="Thiergart T."/>
            <person name="Pickel B."/>
            <person name="Atanasova L."/>
            <person name="Karlsson M."/>
            <person name="Huettel B."/>
            <person name="Barry K.W."/>
            <person name="Haridas S."/>
            <person name="Chen C."/>
            <person name="Bauer D."/>
            <person name="Andreopoulos W."/>
            <person name="Pangilinan J."/>
            <person name="LaButti K."/>
            <person name="Riley R."/>
            <person name="Lipzen A."/>
            <person name="Clum A."/>
            <person name="Drula E."/>
            <person name="Henrissat B."/>
            <person name="Kohler A."/>
            <person name="Grigoriev I.V."/>
            <person name="Martin F.M."/>
            <person name="Hacquard S."/>
        </authorList>
    </citation>
    <scope>NUCLEOTIDE SEQUENCE</scope>
    <source>
        <strain evidence="15">MPI-CAGE-AT-0021</strain>
    </source>
</reference>
<dbReference type="PROSITE" id="PS50255">
    <property type="entry name" value="CYTOCHROME_B5_2"/>
    <property type="match status" value="1"/>
</dbReference>
<dbReference type="GO" id="GO:0016459">
    <property type="term" value="C:myosin complex"/>
    <property type="evidence" value="ECO:0007669"/>
    <property type="project" value="InterPro"/>
</dbReference>
<evidence type="ECO:0000256" key="5">
    <source>
        <dbReference type="ARBA" id="ARBA00022679"/>
    </source>
</evidence>